<evidence type="ECO:0000313" key="3">
    <source>
        <dbReference type="Proteomes" id="UP000595046"/>
    </source>
</evidence>
<dbReference type="Pfam" id="PF13432">
    <property type="entry name" value="TPR_16"/>
    <property type="match status" value="1"/>
</dbReference>
<keyword evidence="3" id="KW-1185">Reference proteome</keyword>
<dbReference type="Proteomes" id="UP000595046">
    <property type="component" value="Chromosome"/>
</dbReference>
<dbReference type="Gene3D" id="1.10.260.40">
    <property type="entry name" value="lambda repressor-like DNA-binding domains"/>
    <property type="match status" value="1"/>
</dbReference>
<dbReference type="KEGG" id="sbat:G4Z16_04090"/>
<organism evidence="2 3">
    <name type="scientific">Streptomyces bathyalis</name>
    <dbReference type="NCBI Taxonomy" id="2710756"/>
    <lineage>
        <taxon>Bacteria</taxon>
        <taxon>Bacillati</taxon>
        <taxon>Actinomycetota</taxon>
        <taxon>Actinomycetes</taxon>
        <taxon>Kitasatosporales</taxon>
        <taxon>Streptomycetaceae</taxon>
        <taxon>Streptomyces</taxon>
    </lineage>
</organism>
<dbReference type="SUPFAM" id="SSF47413">
    <property type="entry name" value="lambda repressor-like DNA-binding domains"/>
    <property type="match status" value="1"/>
</dbReference>
<dbReference type="Gene3D" id="1.25.40.10">
    <property type="entry name" value="Tetratricopeptide repeat domain"/>
    <property type="match status" value="2"/>
</dbReference>
<dbReference type="SMART" id="SM00530">
    <property type="entry name" value="HTH_XRE"/>
    <property type="match status" value="1"/>
</dbReference>
<dbReference type="EMBL" id="CP048882">
    <property type="protein sequence ID" value="QPP05708.1"/>
    <property type="molecule type" value="Genomic_DNA"/>
</dbReference>
<dbReference type="SUPFAM" id="SSF48452">
    <property type="entry name" value="TPR-like"/>
    <property type="match status" value="2"/>
</dbReference>
<protein>
    <submittedName>
        <fullName evidence="2">Tetratricopeptide repeat protein</fullName>
    </submittedName>
</protein>
<evidence type="ECO:0000259" key="1">
    <source>
        <dbReference type="PROSITE" id="PS50943"/>
    </source>
</evidence>
<proteinExistence type="predicted"/>
<feature type="domain" description="HTH cro/C1-type" evidence="1">
    <location>
        <begin position="20"/>
        <end position="73"/>
    </location>
</feature>
<dbReference type="InterPro" id="IPR011717">
    <property type="entry name" value="TPR-4"/>
</dbReference>
<dbReference type="InterPro" id="IPR001387">
    <property type="entry name" value="Cro/C1-type_HTH"/>
</dbReference>
<accession>A0A7T1WPX8</accession>
<dbReference type="PANTHER" id="PTHR47691:SF3">
    <property type="entry name" value="HTH-TYPE TRANSCRIPTIONAL REGULATOR RV0890C-RELATED"/>
    <property type="match status" value="1"/>
</dbReference>
<dbReference type="PANTHER" id="PTHR47691">
    <property type="entry name" value="REGULATOR-RELATED"/>
    <property type="match status" value="1"/>
</dbReference>
<dbReference type="GO" id="GO:0003677">
    <property type="term" value="F:DNA binding"/>
    <property type="evidence" value="ECO:0007669"/>
    <property type="project" value="InterPro"/>
</dbReference>
<dbReference type="AlphaFoldDB" id="A0A7T1WPX8"/>
<dbReference type="Pfam" id="PF07721">
    <property type="entry name" value="TPR_4"/>
    <property type="match status" value="2"/>
</dbReference>
<dbReference type="GO" id="GO:0042802">
    <property type="term" value="F:identical protein binding"/>
    <property type="evidence" value="ECO:0007669"/>
    <property type="project" value="InterPro"/>
</dbReference>
<sequence>MSDAASFPADADVAGIGARMLQLRAQRGLTQTELAGERFTRAYVSSIEGGKRTPSPAAATYFAVRLGTDLEDLCFGYPPGRRRELQAEAAEARIVLSGGDTERASAVYEALSAEAEEHQDRTLRALARYGLGLVARHQGDPAAGRMLFEEADALLRERDLAERLPALMGRMWALFAGGSIDDALTLVEEHLREAVRTSQSTVEFALLAACGLPHVERGDLGRAGAVADAALTRAPDVSAPDVLAQGYYHINRVLVAQGRYDEAEQTIVRATALYEHLRLRTEVGMCRFAHGFLTARRGRLSEAEAQLREARGILSETGAVQRRINATAELADVVRKLGRPEEAADLVGECRSVLAPSRQDPEQAAELDRIEARIAVDRGDAAAAEALFRSAIERYLQVGATLEAIGTCRLLGDQLLRRGRSEEAAEVYRQGLAALEGV</sequence>
<gene>
    <name evidence="2" type="ORF">G4Z16_04090</name>
</gene>
<evidence type="ECO:0000313" key="2">
    <source>
        <dbReference type="EMBL" id="QPP05708.1"/>
    </source>
</evidence>
<reference evidence="3" key="1">
    <citation type="submission" date="2020-02" db="EMBL/GenBank/DDBJ databases">
        <title>Streptomyces sp. ASO4wet.</title>
        <authorList>
            <person name="Risdian C."/>
            <person name="Landwehr W."/>
            <person name="Schupp P."/>
            <person name="Wink J."/>
        </authorList>
    </citation>
    <scope>NUCLEOTIDE SEQUENCE [LARGE SCALE GENOMIC DNA]</scope>
    <source>
        <strain evidence="3">ASO4wet</strain>
    </source>
</reference>
<name>A0A7T1WPX8_9ACTN</name>
<dbReference type="InterPro" id="IPR011990">
    <property type="entry name" value="TPR-like_helical_dom_sf"/>
</dbReference>
<dbReference type="RefSeq" id="WP_197349225.1">
    <property type="nucleotide sequence ID" value="NZ_CP048882.1"/>
</dbReference>
<dbReference type="PROSITE" id="PS50943">
    <property type="entry name" value="HTH_CROC1"/>
    <property type="match status" value="1"/>
</dbReference>
<dbReference type="InterPro" id="IPR010982">
    <property type="entry name" value="Lambda_DNA-bd_dom_sf"/>
</dbReference>
<dbReference type="CDD" id="cd00093">
    <property type="entry name" value="HTH_XRE"/>
    <property type="match status" value="1"/>
</dbReference>